<sequence>MKNYDDMQRFKDKARIKDITFRDMSGPISQPETAVWPVVRSLLKIQEPQDVALGGEPANAAHAERVRFEHLATPMMPARVSDATVRTSGAVESSRSLIGEIDALLVSHDAPLPEPERIVSAVLPSVDPAPVIPTSPPFMSTAPAPTPVSLPEQPLFQNARHDVPPEPPRFRSLFSAYNKPTSSVVSKDMPLEPLLKKIASCR</sequence>
<dbReference type="InterPro" id="IPR031484">
    <property type="entry name" value="CBP_BcsO"/>
</dbReference>
<evidence type="ECO:0000313" key="2">
    <source>
        <dbReference type="Proteomes" id="UP000002734"/>
    </source>
</evidence>
<protein>
    <recommendedName>
        <fullName evidence="3">Cellulose biosynthesis protein BcsO</fullName>
    </recommendedName>
</protein>
<organism evidence="1 2">
    <name type="scientific">Musicola paradisiaca (strain Ech703)</name>
    <name type="common">Dickeya paradisiaca</name>
    <name type="synonym">Dickeya dadantii</name>
    <dbReference type="NCBI Taxonomy" id="579405"/>
    <lineage>
        <taxon>Bacteria</taxon>
        <taxon>Pseudomonadati</taxon>
        <taxon>Pseudomonadota</taxon>
        <taxon>Gammaproteobacteria</taxon>
        <taxon>Enterobacterales</taxon>
        <taxon>Pectobacteriaceae</taxon>
        <taxon>Musicola</taxon>
    </lineage>
</organism>
<name>C6C641_MUSP7</name>
<gene>
    <name evidence="1" type="ordered locus">Dd703_3897</name>
</gene>
<dbReference type="KEGG" id="dda:Dd703_3897"/>
<keyword evidence="2" id="KW-1185">Reference proteome</keyword>
<dbReference type="Pfam" id="PF17037">
    <property type="entry name" value="CBP_BcsO"/>
    <property type="match status" value="1"/>
</dbReference>
<reference evidence="1" key="1">
    <citation type="submission" date="2009-06" db="EMBL/GenBank/DDBJ databases">
        <title>Complete sequence of Dickeya dadantii Ech703.</title>
        <authorList>
            <consortium name="US DOE Joint Genome Institute"/>
            <person name="Lucas S."/>
            <person name="Copeland A."/>
            <person name="Lapidus A."/>
            <person name="Glavina del Rio T."/>
            <person name="Dalin E."/>
            <person name="Tice H."/>
            <person name="Bruce D."/>
            <person name="Goodwin L."/>
            <person name="Pitluck S."/>
            <person name="Chertkov O."/>
            <person name="Brettin T."/>
            <person name="Detter J.C."/>
            <person name="Han C."/>
            <person name="Larimer F."/>
            <person name="Land M."/>
            <person name="Hauser L."/>
            <person name="Kyrpides N."/>
            <person name="Mikhailova N."/>
            <person name="Balakrishnan V."/>
            <person name="Glasner J."/>
            <person name="Perna N.T."/>
        </authorList>
    </citation>
    <scope>NUCLEOTIDE SEQUENCE [LARGE SCALE GENOMIC DNA]</scope>
    <source>
        <strain evidence="1">Ech703</strain>
    </source>
</reference>
<evidence type="ECO:0008006" key="3">
    <source>
        <dbReference type="Google" id="ProtNLM"/>
    </source>
</evidence>
<proteinExistence type="predicted"/>
<accession>C6C641</accession>
<dbReference type="eggNOG" id="ENOG5032XTW">
    <property type="taxonomic scope" value="Bacteria"/>
</dbReference>
<dbReference type="EMBL" id="CP001654">
    <property type="protein sequence ID" value="ACS87650.1"/>
    <property type="molecule type" value="Genomic_DNA"/>
</dbReference>
<dbReference type="RefSeq" id="WP_015855542.1">
    <property type="nucleotide sequence ID" value="NC_012880.1"/>
</dbReference>
<dbReference type="AlphaFoldDB" id="C6C641"/>
<evidence type="ECO:0000313" key="1">
    <source>
        <dbReference type="EMBL" id="ACS87650.1"/>
    </source>
</evidence>
<dbReference type="HOGENOM" id="CLU_114464_0_0_6"/>
<dbReference type="STRING" id="579405.Dd703_3897"/>
<dbReference type="Proteomes" id="UP000002734">
    <property type="component" value="Chromosome"/>
</dbReference>